<dbReference type="SUPFAM" id="SSF57667">
    <property type="entry name" value="beta-beta-alpha zinc fingers"/>
    <property type="match status" value="1"/>
</dbReference>
<dbReference type="Pfam" id="PF02892">
    <property type="entry name" value="zf-BED"/>
    <property type="match status" value="1"/>
</dbReference>
<evidence type="ECO:0000256" key="4">
    <source>
        <dbReference type="PROSITE-ProRule" id="PRU00027"/>
    </source>
</evidence>
<reference evidence="7 8" key="1">
    <citation type="submission" date="2020-02" db="EMBL/GenBank/DDBJ databases">
        <authorList>
            <person name="Ferguson B K."/>
        </authorList>
    </citation>
    <scope>NUCLEOTIDE SEQUENCE [LARGE SCALE GENOMIC DNA]</scope>
</reference>
<evidence type="ECO:0000256" key="5">
    <source>
        <dbReference type="SAM" id="MobiDB-lite"/>
    </source>
</evidence>
<keyword evidence="1" id="KW-0479">Metal-binding</keyword>
<protein>
    <recommendedName>
        <fullName evidence="6">BED-type domain-containing protein</fullName>
    </recommendedName>
</protein>
<dbReference type="PROSITE" id="PS50808">
    <property type="entry name" value="ZF_BED"/>
    <property type="match status" value="1"/>
</dbReference>
<evidence type="ECO:0000256" key="2">
    <source>
        <dbReference type="ARBA" id="ARBA00022771"/>
    </source>
</evidence>
<keyword evidence="2 4" id="KW-0863">Zinc-finger</keyword>
<keyword evidence="3" id="KW-0862">Zinc</keyword>
<dbReference type="Proteomes" id="UP000479000">
    <property type="component" value="Unassembled WGS sequence"/>
</dbReference>
<evidence type="ECO:0000256" key="3">
    <source>
        <dbReference type="ARBA" id="ARBA00022833"/>
    </source>
</evidence>
<feature type="non-terminal residue" evidence="7">
    <location>
        <position position="107"/>
    </location>
</feature>
<dbReference type="SMART" id="SM00614">
    <property type="entry name" value="ZnF_BED"/>
    <property type="match status" value="1"/>
</dbReference>
<evidence type="ECO:0000256" key="1">
    <source>
        <dbReference type="ARBA" id="ARBA00022723"/>
    </source>
</evidence>
<dbReference type="EMBL" id="CADCXU010009108">
    <property type="protein sequence ID" value="CAB0000081.1"/>
    <property type="molecule type" value="Genomic_DNA"/>
</dbReference>
<feature type="compositionally biased region" description="Low complexity" evidence="5">
    <location>
        <begin position="74"/>
        <end position="83"/>
    </location>
</feature>
<dbReference type="InterPro" id="IPR036236">
    <property type="entry name" value="Znf_C2H2_sf"/>
</dbReference>
<dbReference type="AlphaFoldDB" id="A0A6H5GC71"/>
<accession>A0A6H5GC71</accession>
<name>A0A6H5GC71_9HEMI</name>
<evidence type="ECO:0000313" key="8">
    <source>
        <dbReference type="Proteomes" id="UP000479000"/>
    </source>
</evidence>
<dbReference type="OrthoDB" id="6630772at2759"/>
<feature type="domain" description="BED-type" evidence="6">
    <location>
        <begin position="27"/>
        <end position="71"/>
    </location>
</feature>
<evidence type="ECO:0000313" key="7">
    <source>
        <dbReference type="EMBL" id="CAB0000081.1"/>
    </source>
</evidence>
<dbReference type="GO" id="GO:0008270">
    <property type="term" value="F:zinc ion binding"/>
    <property type="evidence" value="ECO:0007669"/>
    <property type="project" value="UniProtKB-KW"/>
</dbReference>
<feature type="compositionally biased region" description="Basic residues" evidence="5">
    <location>
        <begin position="57"/>
        <end position="67"/>
    </location>
</feature>
<dbReference type="InterPro" id="IPR003656">
    <property type="entry name" value="Znf_BED"/>
</dbReference>
<evidence type="ECO:0000259" key="6">
    <source>
        <dbReference type="PROSITE" id="PS50808"/>
    </source>
</evidence>
<organism evidence="7 8">
    <name type="scientific">Nesidiocoris tenuis</name>
    <dbReference type="NCBI Taxonomy" id="355587"/>
    <lineage>
        <taxon>Eukaryota</taxon>
        <taxon>Metazoa</taxon>
        <taxon>Ecdysozoa</taxon>
        <taxon>Arthropoda</taxon>
        <taxon>Hexapoda</taxon>
        <taxon>Insecta</taxon>
        <taxon>Pterygota</taxon>
        <taxon>Neoptera</taxon>
        <taxon>Paraneoptera</taxon>
        <taxon>Hemiptera</taxon>
        <taxon>Heteroptera</taxon>
        <taxon>Panheteroptera</taxon>
        <taxon>Cimicomorpha</taxon>
        <taxon>Miridae</taxon>
        <taxon>Dicyphina</taxon>
        <taxon>Nesidiocoris</taxon>
    </lineage>
</organism>
<sequence length="107" mass="12528">MDRQSLFAMDSSNLQKFCARALKIITWKHFNQIDNIHAKCFVCKCLVSYKSSTSNLRKHMDRKHPTVRIRPFTQSESSRQRSQTVDGDDLPILGSHFQRQLRGYGRK</sequence>
<keyword evidence="8" id="KW-1185">Reference proteome</keyword>
<proteinExistence type="predicted"/>
<feature type="region of interest" description="Disordered" evidence="5">
    <location>
        <begin position="57"/>
        <end position="91"/>
    </location>
</feature>
<gene>
    <name evidence="7" type="ORF">NTEN_LOCUS6239</name>
</gene>
<dbReference type="GO" id="GO:0003677">
    <property type="term" value="F:DNA binding"/>
    <property type="evidence" value="ECO:0007669"/>
    <property type="project" value="InterPro"/>
</dbReference>